<evidence type="ECO:0000313" key="2">
    <source>
        <dbReference type="RefSeq" id="XP_018027058.1"/>
    </source>
</evidence>
<accession>A0A8B7PLK5</accession>
<organism evidence="1 2">
    <name type="scientific">Hyalella azteca</name>
    <name type="common">Amphipod</name>
    <dbReference type="NCBI Taxonomy" id="294128"/>
    <lineage>
        <taxon>Eukaryota</taxon>
        <taxon>Metazoa</taxon>
        <taxon>Ecdysozoa</taxon>
        <taxon>Arthropoda</taxon>
        <taxon>Crustacea</taxon>
        <taxon>Multicrustacea</taxon>
        <taxon>Malacostraca</taxon>
        <taxon>Eumalacostraca</taxon>
        <taxon>Peracarida</taxon>
        <taxon>Amphipoda</taxon>
        <taxon>Senticaudata</taxon>
        <taxon>Talitrida</taxon>
        <taxon>Talitroidea</taxon>
        <taxon>Hyalellidae</taxon>
        <taxon>Hyalella</taxon>
    </lineage>
</organism>
<dbReference type="RefSeq" id="XP_018027058.1">
    <property type="nucleotide sequence ID" value="XM_018171569.2"/>
</dbReference>
<evidence type="ECO:0000313" key="1">
    <source>
        <dbReference type="Proteomes" id="UP000694843"/>
    </source>
</evidence>
<dbReference type="KEGG" id="hazt:108682408"/>
<proteinExistence type="predicted"/>
<dbReference type="AlphaFoldDB" id="A0A8B7PLK5"/>
<keyword evidence="1" id="KW-1185">Reference proteome</keyword>
<reference evidence="2" key="1">
    <citation type="submission" date="2025-08" db="UniProtKB">
        <authorList>
            <consortium name="RefSeq"/>
        </authorList>
    </citation>
    <scope>IDENTIFICATION</scope>
    <source>
        <tissue evidence="2">Whole organism</tissue>
    </source>
</reference>
<sequence length="300" mass="34139">MPEHSRPLHTRPSGSVFIIRSSAGRTQWDLHIGVHLFLVMLLLASANFWTSRFLVTTPKSIELQKRNKSEYFGSPEEKPMTQKSSEYSLIYLNPNFNTSKSSDQNLSVRRSVHVLHNAGQYLIGISACIGAEETLCDYSMYLLVDRKLESISESASNLNIMLSQKPLDGNHCVFMSKGCHKLPLLFRVQCLIDLLPINMNMMYEENLRENLRYPGNIMKTIVYLRATNFQMYPVIVIFSSSHSLASHTKNVPCGQSFTKNSFTYGELYSLLGNCTLDASRISFFKKLWCESAIRQKLNAV</sequence>
<dbReference type="GeneID" id="108682408"/>
<gene>
    <name evidence="2" type="primary">LOC108682408</name>
</gene>
<dbReference type="Proteomes" id="UP000694843">
    <property type="component" value="Unplaced"/>
</dbReference>
<name>A0A8B7PLK5_HYAAZ</name>
<protein>
    <submittedName>
        <fullName evidence="2">Uncharacterized protein LOC108682408</fullName>
    </submittedName>
</protein>